<dbReference type="GO" id="GO:0016787">
    <property type="term" value="F:hydrolase activity"/>
    <property type="evidence" value="ECO:0007669"/>
    <property type="project" value="UniProtKB-KW"/>
</dbReference>
<dbReference type="Proteomes" id="UP000258613">
    <property type="component" value="Chromosome"/>
</dbReference>
<protein>
    <submittedName>
        <fullName evidence="3">Glycosyl hydrolase family 15</fullName>
    </submittedName>
</protein>
<dbReference type="InterPro" id="IPR011613">
    <property type="entry name" value="GH15-like"/>
</dbReference>
<dbReference type="Proteomes" id="UP000258707">
    <property type="component" value="Chromosome"/>
</dbReference>
<reference evidence="3" key="3">
    <citation type="journal article" date="2019" name="Int. J. Syst. Evol. Microbiol.">
        <title>Natronolimnobius sulfurireducens sp. nov. and Halalkaliarchaeum desulfuricum gen. nov., sp. nov., the first sulfur-respiring alkaliphilic haloarchaea from hypersaline alkaline lakes.</title>
        <authorList>
            <person name="Sorokin D.Y."/>
            <person name="Yakimov M."/>
            <person name="Messina E."/>
            <person name="Merkel A.Y."/>
            <person name="Bale N.J."/>
            <person name="Sinninghe Damste J.S."/>
        </authorList>
    </citation>
    <scope>NUCLEOTIDE SEQUENCE</scope>
    <source>
        <strain evidence="4">AArc-Mg</strain>
        <strain evidence="3">AArc1</strain>
    </source>
</reference>
<keyword evidence="5" id="KW-1185">Reference proteome</keyword>
<accession>A0A346PBT7</accession>
<reference evidence="5" key="2">
    <citation type="submission" date="2018-02" db="EMBL/GenBank/DDBJ databases">
        <title>Phenotypic and genomic properties of facultatively anaerobic sulfur-reducing natronoarchaea from hypersaline soda lakes.</title>
        <authorList>
            <person name="Sorokin D.Y."/>
            <person name="Kublanov I.V."/>
            <person name="Roman P."/>
            <person name="Sinninghe Damste J.S."/>
            <person name="Golyshin P.N."/>
            <person name="Rojo D."/>
            <person name="Ciordia S."/>
            <person name="Mena M.D.C."/>
            <person name="Ferrer M."/>
            <person name="Messina E."/>
            <person name="Smedile F."/>
            <person name="La Spada G."/>
            <person name="La Cono V."/>
            <person name="Yakimov M.M."/>
        </authorList>
    </citation>
    <scope>NUCLEOTIDE SEQUENCE [LARGE SCALE GENOMIC DNA]</scope>
    <source>
        <strain evidence="5">AArc-Mg</strain>
    </source>
</reference>
<organism evidence="3 6">
    <name type="scientific">Natrarchaeobaculum sulfurireducens</name>
    <dbReference type="NCBI Taxonomy" id="2044521"/>
    <lineage>
        <taxon>Archaea</taxon>
        <taxon>Methanobacteriati</taxon>
        <taxon>Methanobacteriota</taxon>
        <taxon>Stenosarchaea group</taxon>
        <taxon>Halobacteria</taxon>
        <taxon>Halobacteriales</taxon>
        <taxon>Natrialbaceae</taxon>
        <taxon>Natrarchaeobaculum</taxon>
    </lineage>
</organism>
<evidence type="ECO:0000313" key="3">
    <source>
        <dbReference type="EMBL" id="AXR76982.1"/>
    </source>
</evidence>
<evidence type="ECO:0000259" key="2">
    <source>
        <dbReference type="Pfam" id="PF00723"/>
    </source>
</evidence>
<dbReference type="AlphaFoldDB" id="A0A346PBT7"/>
<gene>
    <name evidence="3" type="ORF">AArc1_0638</name>
    <name evidence="4" type="ORF">AArcMg_3064</name>
</gene>
<dbReference type="SUPFAM" id="SSF48208">
    <property type="entry name" value="Six-hairpin glycosidases"/>
    <property type="match status" value="1"/>
</dbReference>
<feature type="region of interest" description="Disordered" evidence="1">
    <location>
        <begin position="1"/>
        <end position="27"/>
    </location>
</feature>
<dbReference type="Pfam" id="PF00723">
    <property type="entry name" value="Glyco_hydro_15"/>
    <property type="match status" value="1"/>
</dbReference>
<sequence length="110" mass="12081">MCRHGRDHLEEQRKRSTGTDRRSPTGDWAEAIDLENVLECASPLGLYSEKVDPENGTLLGNFPQAFSHLGLSNSVTYLARALDAGGKVTSEAFDPNPVETLFRRGDPPEP</sequence>
<feature type="domain" description="GH15-like" evidence="2">
    <location>
        <begin position="15"/>
        <end position="71"/>
    </location>
</feature>
<dbReference type="GO" id="GO:0005975">
    <property type="term" value="P:carbohydrate metabolic process"/>
    <property type="evidence" value="ECO:0007669"/>
    <property type="project" value="InterPro"/>
</dbReference>
<dbReference type="InterPro" id="IPR008928">
    <property type="entry name" value="6-hairpin_glycosidase_sf"/>
</dbReference>
<dbReference type="EMBL" id="CP024047">
    <property type="protein sequence ID" value="AXR76982.1"/>
    <property type="molecule type" value="Genomic_DNA"/>
</dbReference>
<evidence type="ECO:0000313" key="6">
    <source>
        <dbReference type="Proteomes" id="UP000258707"/>
    </source>
</evidence>
<evidence type="ECO:0000256" key="1">
    <source>
        <dbReference type="SAM" id="MobiDB-lite"/>
    </source>
</evidence>
<evidence type="ECO:0000313" key="5">
    <source>
        <dbReference type="Proteomes" id="UP000258613"/>
    </source>
</evidence>
<dbReference type="EMBL" id="CP027033">
    <property type="protein sequence ID" value="AXR83051.1"/>
    <property type="molecule type" value="Genomic_DNA"/>
</dbReference>
<dbReference type="KEGG" id="nag:AArcMg_3064"/>
<proteinExistence type="predicted"/>
<dbReference type="KEGG" id="nan:AArc1_0638"/>
<keyword evidence="3" id="KW-0378">Hydrolase</keyword>
<name>A0A346PBT7_9EURY</name>
<accession>A0A346PU56</accession>
<reference evidence="6" key="1">
    <citation type="submission" date="2017-10" db="EMBL/GenBank/DDBJ databases">
        <title>Phenotypic and genomic properties of facultatively anaerobic sulfur-reducing natronoarchaea from hypersaline soda lakes.</title>
        <authorList>
            <person name="Sorokin D.Y."/>
            <person name="Kublanov I.V."/>
            <person name="Roman P."/>
            <person name="Sinninghe Damste J.S."/>
            <person name="Golyshin P.N."/>
            <person name="Rojo D."/>
            <person name="Ciordia S."/>
            <person name="Mena Md.C."/>
            <person name="Ferrer M."/>
            <person name="Messina E."/>
            <person name="Smedile F."/>
            <person name="La Spada G."/>
            <person name="La Cono V."/>
            <person name="Yakimov M.M."/>
        </authorList>
    </citation>
    <scope>NUCLEOTIDE SEQUENCE [LARGE SCALE GENOMIC DNA]</scope>
    <source>
        <strain evidence="6">AArc1</strain>
    </source>
</reference>
<evidence type="ECO:0000313" key="4">
    <source>
        <dbReference type="EMBL" id="AXR83051.1"/>
    </source>
</evidence>
<feature type="compositionally biased region" description="Basic and acidic residues" evidence="1">
    <location>
        <begin position="7"/>
        <end position="24"/>
    </location>
</feature>